<feature type="region of interest" description="Disordered" evidence="1">
    <location>
        <begin position="134"/>
        <end position="229"/>
    </location>
</feature>
<dbReference type="AlphaFoldDB" id="A0A6I8N743"/>
<keyword evidence="3" id="KW-1185">Reference proteome</keyword>
<dbReference type="GO" id="GO:0005739">
    <property type="term" value="C:mitochondrion"/>
    <property type="evidence" value="ECO:0000318"/>
    <property type="project" value="GO_Central"/>
</dbReference>
<dbReference type="OMA" id="PHRQMDS"/>
<evidence type="ECO:0000313" key="3">
    <source>
        <dbReference type="Proteomes" id="UP000002279"/>
    </source>
</evidence>
<sequence length="229" mass="23611">MRSRLLLAVAHLPPISELAEELSLGAACAKRAETSGDLLASRDLDEYVLSIRRLAQPTSGPEEAAGGPVRPARAHRTRGKLPARTASARPGEKARPPPAGAVAAPLAGRHLPVLTLAGGVDPLDWLFGEWRPKRPAGRDGPRRSGPASAAPAPLGQAEAGKAGGGPKDKVCEPKWSGSPGAEASDEREPQAERRTGAPGLHTAPGFSGTGLHPGIPRAGSSHLPVIYEL</sequence>
<protein>
    <submittedName>
        <fullName evidence="2">DEPP autophagy regulator 1</fullName>
    </submittedName>
</protein>
<dbReference type="Proteomes" id="UP000002279">
    <property type="component" value="Chromosome 3"/>
</dbReference>
<dbReference type="Pfam" id="PF15343">
    <property type="entry name" value="DEPP"/>
    <property type="match status" value="1"/>
</dbReference>
<feature type="compositionally biased region" description="Basic and acidic residues" evidence="1">
    <location>
        <begin position="184"/>
        <end position="195"/>
    </location>
</feature>
<feature type="compositionally biased region" description="Low complexity" evidence="1">
    <location>
        <begin position="143"/>
        <end position="153"/>
    </location>
</feature>
<dbReference type="PANTHER" id="PTHR15426:SF6">
    <property type="entry name" value="PROTEIN DEPP1"/>
    <property type="match status" value="1"/>
</dbReference>
<dbReference type="InParanoid" id="A0A6I8N743"/>
<dbReference type="GO" id="GO:0010506">
    <property type="term" value="P:regulation of autophagy"/>
    <property type="evidence" value="ECO:0000318"/>
    <property type="project" value="GO_Central"/>
</dbReference>
<organism evidence="2 3">
    <name type="scientific">Ornithorhynchus anatinus</name>
    <name type="common">Duckbill platypus</name>
    <dbReference type="NCBI Taxonomy" id="9258"/>
    <lineage>
        <taxon>Eukaryota</taxon>
        <taxon>Metazoa</taxon>
        <taxon>Chordata</taxon>
        <taxon>Craniata</taxon>
        <taxon>Vertebrata</taxon>
        <taxon>Euteleostomi</taxon>
        <taxon>Mammalia</taxon>
        <taxon>Monotremata</taxon>
        <taxon>Ornithorhynchidae</taxon>
        <taxon>Ornithorhynchus</taxon>
    </lineage>
</organism>
<accession>A0A6I8N743</accession>
<name>A0A6I8N743_ORNAN</name>
<proteinExistence type="predicted"/>
<dbReference type="FunCoup" id="A0A6I8N743">
    <property type="interactions" value="266"/>
</dbReference>
<reference evidence="2" key="3">
    <citation type="submission" date="2025-09" db="UniProtKB">
        <authorList>
            <consortium name="Ensembl"/>
        </authorList>
    </citation>
    <scope>IDENTIFICATION</scope>
    <source>
        <strain evidence="2">Glennie</strain>
    </source>
</reference>
<reference evidence="2" key="2">
    <citation type="submission" date="2025-08" db="UniProtKB">
        <authorList>
            <consortium name="Ensembl"/>
        </authorList>
    </citation>
    <scope>IDENTIFICATION</scope>
    <source>
        <strain evidence="2">Glennie</strain>
    </source>
</reference>
<evidence type="ECO:0000313" key="2">
    <source>
        <dbReference type="Ensembl" id="ENSOANP00000036989.1"/>
    </source>
</evidence>
<evidence type="ECO:0000256" key="1">
    <source>
        <dbReference type="SAM" id="MobiDB-lite"/>
    </source>
</evidence>
<dbReference type="InterPro" id="IPR020133">
    <property type="entry name" value="DEPP"/>
</dbReference>
<dbReference type="PANTHER" id="PTHR15426">
    <property type="entry name" value="PROTEIN DEPP1"/>
    <property type="match status" value="1"/>
</dbReference>
<dbReference type="CTD" id="11067"/>
<dbReference type="RefSeq" id="XP_007655430.2">
    <property type="nucleotide sequence ID" value="XM_007657240.3"/>
</dbReference>
<dbReference type="Bgee" id="ENSOANG00000047019">
    <property type="expression patterns" value="Expressed in heart and 6 other cell types or tissues"/>
</dbReference>
<gene>
    <name evidence="2" type="primary">DEPP1</name>
</gene>
<dbReference type="GeneID" id="103165523"/>
<feature type="region of interest" description="Disordered" evidence="1">
    <location>
        <begin position="55"/>
        <end position="102"/>
    </location>
</feature>
<dbReference type="Ensembl" id="ENSOANT00000052576.1">
    <property type="protein sequence ID" value="ENSOANP00000036989.1"/>
    <property type="gene ID" value="ENSOANG00000047019.1"/>
</dbReference>
<dbReference type="KEGG" id="oaa:103165523"/>
<feature type="compositionally biased region" description="Basic residues" evidence="1">
    <location>
        <begin position="72"/>
        <end position="81"/>
    </location>
</feature>
<dbReference type="OrthoDB" id="8916819at2759"/>
<reference evidence="2 3" key="1">
    <citation type="journal article" date="2008" name="Nature">
        <title>Genome analysis of the platypus reveals unique signatures of evolution.</title>
        <authorList>
            <person name="Warren W.C."/>
            <person name="Hillier L.W."/>
            <person name="Marshall Graves J.A."/>
            <person name="Birney E."/>
            <person name="Ponting C.P."/>
            <person name="Grutzner F."/>
            <person name="Belov K."/>
            <person name="Miller W."/>
            <person name="Clarke L."/>
            <person name="Chinwalla A.T."/>
            <person name="Yang S.P."/>
            <person name="Heger A."/>
            <person name="Locke D.P."/>
            <person name="Miethke P."/>
            <person name="Waters P.D."/>
            <person name="Veyrunes F."/>
            <person name="Fulton L."/>
            <person name="Fulton B."/>
            <person name="Graves T."/>
            <person name="Wallis J."/>
            <person name="Puente X.S."/>
            <person name="Lopez-Otin C."/>
            <person name="Ordonez G.R."/>
            <person name="Eichler E.E."/>
            <person name="Chen L."/>
            <person name="Cheng Z."/>
            <person name="Deakin J.E."/>
            <person name="Alsop A."/>
            <person name="Thompson K."/>
            <person name="Kirby P."/>
            <person name="Papenfuss A.T."/>
            <person name="Wakefield M.J."/>
            <person name="Olender T."/>
            <person name="Lancet D."/>
            <person name="Huttley G.A."/>
            <person name="Smit A.F."/>
            <person name="Pask A."/>
            <person name="Temple-Smith P."/>
            <person name="Batzer M.A."/>
            <person name="Walker J.A."/>
            <person name="Konkel M.K."/>
            <person name="Harris R.S."/>
            <person name="Whittington C.M."/>
            <person name="Wong E.S."/>
            <person name="Gemmell N.J."/>
            <person name="Buschiazzo E."/>
            <person name="Vargas Jentzsch I.M."/>
            <person name="Merkel A."/>
            <person name="Schmitz J."/>
            <person name="Zemann A."/>
            <person name="Churakov G."/>
            <person name="Kriegs J.O."/>
            <person name="Brosius J."/>
            <person name="Murchison E.P."/>
            <person name="Sachidanandam R."/>
            <person name="Smith C."/>
            <person name="Hannon G.J."/>
            <person name="Tsend-Ayush E."/>
            <person name="McMillan D."/>
            <person name="Attenborough R."/>
            <person name="Rens W."/>
            <person name="Ferguson-Smith M."/>
            <person name="Lefevre C.M."/>
            <person name="Sharp J.A."/>
            <person name="Nicholas K.R."/>
            <person name="Ray D.A."/>
            <person name="Kube M."/>
            <person name="Reinhardt R."/>
            <person name="Pringle T.H."/>
            <person name="Taylor J."/>
            <person name="Jones R.C."/>
            <person name="Nixon B."/>
            <person name="Dacheux J.L."/>
            <person name="Niwa H."/>
            <person name="Sekita Y."/>
            <person name="Huang X."/>
            <person name="Stark A."/>
            <person name="Kheradpour P."/>
            <person name="Kellis M."/>
            <person name="Flicek P."/>
            <person name="Chen Y."/>
            <person name="Webber C."/>
            <person name="Hardison R."/>
            <person name="Nelson J."/>
            <person name="Hallsworth-Pepin K."/>
            <person name="Delehaunty K."/>
            <person name="Markovic C."/>
            <person name="Minx P."/>
            <person name="Feng Y."/>
            <person name="Kremitzki C."/>
            <person name="Mitreva M."/>
            <person name="Glasscock J."/>
            <person name="Wylie T."/>
            <person name="Wohldmann P."/>
            <person name="Thiru P."/>
            <person name="Nhan M.N."/>
            <person name="Pohl C.S."/>
            <person name="Smith S.M."/>
            <person name="Hou S."/>
            <person name="Nefedov M."/>
            <person name="de Jong P.J."/>
            <person name="Renfree M.B."/>
            <person name="Mardis E.R."/>
            <person name="Wilson R.K."/>
        </authorList>
    </citation>
    <scope>NUCLEOTIDE SEQUENCE [LARGE SCALE GENOMIC DNA]</scope>
    <source>
        <strain evidence="2 3">Glennie</strain>
    </source>
</reference>